<reference evidence="2" key="1">
    <citation type="journal article" date="2021" name="Proc. Natl. Acad. Sci. U.S.A.">
        <title>Global biogeography of chemosynthetic symbionts reveals both localized and globally distributed symbiont groups. .</title>
        <authorList>
            <person name="Osvatic J.T."/>
            <person name="Wilkins L.G.E."/>
            <person name="Leibrecht L."/>
            <person name="Leray M."/>
            <person name="Zauner S."/>
            <person name="Polzin J."/>
            <person name="Camacho Y."/>
            <person name="Gros O."/>
            <person name="van Gils J.A."/>
            <person name="Eisen J.A."/>
            <person name="Petersen J.M."/>
            <person name="Yuen B."/>
        </authorList>
    </citation>
    <scope>NUCLEOTIDE SEQUENCE</scope>
    <source>
        <strain evidence="2">MAGL173</strain>
    </source>
</reference>
<gene>
    <name evidence="2" type="ORF">JAZ04_20920</name>
</gene>
<dbReference type="Proteomes" id="UP000886687">
    <property type="component" value="Unassembled WGS sequence"/>
</dbReference>
<comment type="caution">
    <text evidence="2">The sequence shown here is derived from an EMBL/GenBank/DDBJ whole genome shotgun (WGS) entry which is preliminary data.</text>
</comment>
<evidence type="ECO:0000256" key="1">
    <source>
        <dbReference type="SAM" id="Phobius"/>
    </source>
</evidence>
<dbReference type="AlphaFoldDB" id="A0A9E4K8W1"/>
<evidence type="ECO:0000313" key="3">
    <source>
        <dbReference type="Proteomes" id="UP000886687"/>
    </source>
</evidence>
<proteinExistence type="predicted"/>
<sequence length="102" mass="11409">MLLFIKSAWSGKEKLSLVFWGYYISGQLGLALLIGTFLVFIPSETAQIIAAVLLFLPYVIWASWSVWACAYNIGQKYWGHAARVVVVISVMSAIRNLIVILE</sequence>
<keyword evidence="1" id="KW-0812">Transmembrane</keyword>
<feature type="transmembrane region" description="Helical" evidence="1">
    <location>
        <begin position="48"/>
        <end position="74"/>
    </location>
</feature>
<organism evidence="2 3">
    <name type="scientific">Candidatus Thiodiazotropha lotti</name>
    <dbReference type="NCBI Taxonomy" id="2792787"/>
    <lineage>
        <taxon>Bacteria</taxon>
        <taxon>Pseudomonadati</taxon>
        <taxon>Pseudomonadota</taxon>
        <taxon>Gammaproteobacteria</taxon>
        <taxon>Chromatiales</taxon>
        <taxon>Sedimenticolaceae</taxon>
        <taxon>Candidatus Thiodiazotropha</taxon>
    </lineage>
</organism>
<keyword evidence="1" id="KW-0472">Membrane</keyword>
<name>A0A9E4K8W1_9GAMM</name>
<accession>A0A9E4K8W1</accession>
<evidence type="ECO:0000313" key="2">
    <source>
        <dbReference type="EMBL" id="MCG7941302.1"/>
    </source>
</evidence>
<feature type="transmembrane region" description="Helical" evidence="1">
    <location>
        <begin position="80"/>
        <end position="101"/>
    </location>
</feature>
<feature type="transmembrane region" description="Helical" evidence="1">
    <location>
        <begin position="20"/>
        <end position="41"/>
    </location>
</feature>
<protein>
    <submittedName>
        <fullName evidence="2">Uncharacterized protein</fullName>
    </submittedName>
</protein>
<keyword evidence="1" id="KW-1133">Transmembrane helix</keyword>
<dbReference type="EMBL" id="JAEPDI010000024">
    <property type="protein sequence ID" value="MCG7941302.1"/>
    <property type="molecule type" value="Genomic_DNA"/>
</dbReference>